<dbReference type="PROSITE" id="PS51379">
    <property type="entry name" value="4FE4S_FER_2"/>
    <property type="match status" value="1"/>
</dbReference>
<keyword evidence="7 8" id="KW-0411">Iron-sulfur</keyword>
<accession>A0ABQ4K908</accession>
<proteinExistence type="predicted"/>
<keyword evidence="4 8" id="KW-0479">Metal-binding</keyword>
<name>A0ABQ4K908_9BACI</name>
<evidence type="ECO:0000313" key="11">
    <source>
        <dbReference type="Proteomes" id="UP000680279"/>
    </source>
</evidence>
<dbReference type="InterPro" id="IPR052395">
    <property type="entry name" value="ET_Ferredoxin"/>
</dbReference>
<dbReference type="PANTHER" id="PTHR39163">
    <property type="entry name" value="FERREDOXIN"/>
    <property type="match status" value="1"/>
</dbReference>
<dbReference type="PRINTS" id="PR00352">
    <property type="entry name" value="3FE4SFRDOXIN"/>
</dbReference>
<dbReference type="InterPro" id="IPR017896">
    <property type="entry name" value="4Fe4S_Fe-S-bd"/>
</dbReference>
<dbReference type="RefSeq" id="WP_018707626.1">
    <property type="nucleotide sequence ID" value="NZ_BOQT01000009.1"/>
</dbReference>
<keyword evidence="2 8" id="KW-0813">Transport</keyword>
<comment type="cofactor">
    <cofactor evidence="1">
        <name>[4Fe-4S] cluster</name>
        <dbReference type="ChEBI" id="CHEBI:49883"/>
    </cofactor>
</comment>
<keyword evidence="3" id="KW-0004">4Fe-4S</keyword>
<comment type="caution">
    <text evidence="10">The sequence shown here is derived from an EMBL/GenBank/DDBJ whole genome shotgun (WGS) entry which is preliminary data.</text>
</comment>
<dbReference type="PANTHER" id="PTHR39163:SF1">
    <property type="entry name" value="FERREDOXIN"/>
    <property type="match status" value="1"/>
</dbReference>
<evidence type="ECO:0000259" key="9">
    <source>
        <dbReference type="PROSITE" id="PS51379"/>
    </source>
</evidence>
<evidence type="ECO:0000256" key="2">
    <source>
        <dbReference type="ARBA" id="ARBA00022448"/>
    </source>
</evidence>
<evidence type="ECO:0000256" key="1">
    <source>
        <dbReference type="ARBA" id="ARBA00001966"/>
    </source>
</evidence>
<evidence type="ECO:0000256" key="6">
    <source>
        <dbReference type="ARBA" id="ARBA00023004"/>
    </source>
</evidence>
<evidence type="ECO:0000256" key="3">
    <source>
        <dbReference type="ARBA" id="ARBA00022485"/>
    </source>
</evidence>
<evidence type="ECO:0000256" key="8">
    <source>
        <dbReference type="RuleBase" id="RU368020"/>
    </source>
</evidence>
<evidence type="ECO:0000256" key="4">
    <source>
        <dbReference type="ARBA" id="ARBA00022723"/>
    </source>
</evidence>
<dbReference type="Gene3D" id="3.30.70.20">
    <property type="match status" value="1"/>
</dbReference>
<evidence type="ECO:0000256" key="7">
    <source>
        <dbReference type="ARBA" id="ARBA00023014"/>
    </source>
</evidence>
<keyword evidence="11" id="KW-1185">Reference proteome</keyword>
<protein>
    <recommendedName>
        <fullName evidence="8">Ferredoxin</fullName>
    </recommendedName>
</protein>
<dbReference type="Pfam" id="PF13370">
    <property type="entry name" value="Fer4_13"/>
    <property type="match status" value="1"/>
</dbReference>
<feature type="domain" description="4Fe-4S ferredoxin-type" evidence="9">
    <location>
        <begin position="3"/>
        <end position="31"/>
    </location>
</feature>
<evidence type="ECO:0000313" key="10">
    <source>
        <dbReference type="EMBL" id="GIN21545.1"/>
    </source>
</evidence>
<dbReference type="Proteomes" id="UP000680279">
    <property type="component" value="Unassembled WGS sequence"/>
</dbReference>
<reference evidence="10 11" key="1">
    <citation type="submission" date="2021-03" db="EMBL/GenBank/DDBJ databases">
        <title>Antimicrobial resistance genes in bacteria isolated from Japanese honey, and their potential for conferring macrolide and lincosamide resistance in the American foulbrood pathogen Paenibacillus larvae.</title>
        <authorList>
            <person name="Okamoto M."/>
            <person name="Kumagai M."/>
            <person name="Kanamori H."/>
            <person name="Takamatsu D."/>
        </authorList>
    </citation>
    <scope>NUCLEOTIDE SEQUENCE [LARGE SCALE GENOMIC DNA]</scope>
    <source>
        <strain evidence="10 11">J1TS3</strain>
    </source>
</reference>
<gene>
    <name evidence="10" type="primary">fer_3</name>
    <name evidence="10" type="ORF">J1TS3_26790</name>
</gene>
<dbReference type="InterPro" id="IPR001080">
    <property type="entry name" value="3Fe4S_ferredoxin"/>
</dbReference>
<sequence length="80" mass="8643">MACYTIVNRETCIACGACGVVAPDIFDHDEEGISFSKLDSNQGITEVDEALIDDLEDACEECPSDSIKISDQPFNGNPEQ</sequence>
<dbReference type="EMBL" id="BOQT01000009">
    <property type="protein sequence ID" value="GIN21545.1"/>
    <property type="molecule type" value="Genomic_DNA"/>
</dbReference>
<organism evidence="10 11">
    <name type="scientific">Siminovitchia fordii</name>
    <dbReference type="NCBI Taxonomy" id="254759"/>
    <lineage>
        <taxon>Bacteria</taxon>
        <taxon>Bacillati</taxon>
        <taxon>Bacillota</taxon>
        <taxon>Bacilli</taxon>
        <taxon>Bacillales</taxon>
        <taxon>Bacillaceae</taxon>
        <taxon>Siminovitchia</taxon>
    </lineage>
</organism>
<evidence type="ECO:0000256" key="5">
    <source>
        <dbReference type="ARBA" id="ARBA00022982"/>
    </source>
</evidence>
<keyword evidence="5 8" id="KW-0249">Electron transport</keyword>
<comment type="function">
    <text evidence="8">Ferredoxins are iron-sulfur proteins that transfer electrons in a wide variety of metabolic reactions.</text>
</comment>
<dbReference type="SUPFAM" id="SSF54862">
    <property type="entry name" value="4Fe-4S ferredoxins"/>
    <property type="match status" value="1"/>
</dbReference>
<keyword evidence="6 8" id="KW-0408">Iron</keyword>